<dbReference type="PANTHER" id="PTHR45809:SF3">
    <property type="entry name" value="VIRAL IAP-ASSOCIATED FACTOR HOMOLOG"/>
    <property type="match status" value="1"/>
</dbReference>
<comment type="similarity">
    <text evidence="1">Belongs to the phosducin family.</text>
</comment>
<dbReference type="GO" id="GO:0006457">
    <property type="term" value="P:protein folding"/>
    <property type="evidence" value="ECO:0007669"/>
    <property type="project" value="TreeGrafter"/>
</dbReference>
<sequence length="198" mass="21375">MEADALEDDAFEDDTAMREYREKRIAEMEHQARKTLYGELLHLPASEYAREINQAPAGVWVVLALRCAGKLCDRLVEALCGAARRHPRVKFVCMVATACIPNYPEANCPTILLYRSDELLGQFTGPRSVGLVGTDSAADERAVLSALANVIDFESLEPRPTCSSAPSGSGRAPHSAASDAARSANVEALAFPLGARSR</sequence>
<organism evidence="4 5">
    <name type="scientific">Diacronema lutheri</name>
    <name type="common">Unicellular marine alga</name>
    <name type="synonym">Monochrysis lutheri</name>
    <dbReference type="NCBI Taxonomy" id="2081491"/>
    <lineage>
        <taxon>Eukaryota</taxon>
        <taxon>Haptista</taxon>
        <taxon>Haptophyta</taxon>
        <taxon>Pavlovophyceae</taxon>
        <taxon>Pavlovales</taxon>
        <taxon>Pavlovaceae</taxon>
        <taxon>Diacronema</taxon>
    </lineage>
</organism>
<dbReference type="InterPro" id="IPR036249">
    <property type="entry name" value="Thioredoxin-like_sf"/>
</dbReference>
<name>A0A8J6C937_DIALT</name>
<gene>
    <name evidence="4" type="ORF">KFE25_002460</name>
</gene>
<dbReference type="OrthoDB" id="45518at2759"/>
<accession>A0A8J6C937</accession>
<feature type="region of interest" description="Disordered" evidence="2">
    <location>
        <begin position="157"/>
        <end position="180"/>
    </location>
</feature>
<dbReference type="SUPFAM" id="SSF52833">
    <property type="entry name" value="Thioredoxin-like"/>
    <property type="match status" value="1"/>
</dbReference>
<reference evidence="4" key="1">
    <citation type="submission" date="2021-05" db="EMBL/GenBank/DDBJ databases">
        <title>The genome of the haptophyte Pavlova lutheri (Diacronema luteri, Pavlovales) - a model for lipid biosynthesis in eukaryotic algae.</title>
        <authorList>
            <person name="Hulatt C.J."/>
            <person name="Posewitz M.C."/>
        </authorList>
    </citation>
    <scope>NUCLEOTIDE SEQUENCE</scope>
    <source>
        <strain evidence="4">NIVA-4/92</strain>
    </source>
</reference>
<comment type="caution">
    <text evidence="4">The sequence shown here is derived from an EMBL/GenBank/DDBJ whole genome shotgun (WGS) entry which is preliminary data.</text>
</comment>
<evidence type="ECO:0000256" key="1">
    <source>
        <dbReference type="ARBA" id="ARBA00009686"/>
    </source>
</evidence>
<evidence type="ECO:0000256" key="2">
    <source>
        <dbReference type="SAM" id="MobiDB-lite"/>
    </source>
</evidence>
<evidence type="ECO:0000259" key="3">
    <source>
        <dbReference type="Pfam" id="PF02114"/>
    </source>
</evidence>
<protein>
    <recommendedName>
        <fullName evidence="3">Phosducin domain-containing protein</fullName>
    </recommendedName>
</protein>
<dbReference type="Proteomes" id="UP000751190">
    <property type="component" value="Unassembled WGS sequence"/>
</dbReference>
<proteinExistence type="inferred from homology"/>
<evidence type="ECO:0000313" key="4">
    <source>
        <dbReference type="EMBL" id="KAG8459053.1"/>
    </source>
</evidence>
<keyword evidence="5" id="KW-1185">Reference proteome</keyword>
<dbReference type="Gene3D" id="3.40.30.10">
    <property type="entry name" value="Glutaredoxin"/>
    <property type="match status" value="1"/>
</dbReference>
<evidence type="ECO:0000313" key="5">
    <source>
        <dbReference type="Proteomes" id="UP000751190"/>
    </source>
</evidence>
<feature type="domain" description="Phosducin" evidence="3">
    <location>
        <begin position="8"/>
        <end position="124"/>
    </location>
</feature>
<dbReference type="InterPro" id="IPR051498">
    <property type="entry name" value="Phosducin-like_chap/apop_reg"/>
</dbReference>
<dbReference type="EMBL" id="JAGTXO010000044">
    <property type="protein sequence ID" value="KAG8459053.1"/>
    <property type="molecule type" value="Genomic_DNA"/>
</dbReference>
<dbReference type="Pfam" id="PF02114">
    <property type="entry name" value="Phosducin"/>
    <property type="match status" value="1"/>
</dbReference>
<dbReference type="GO" id="GO:0005737">
    <property type="term" value="C:cytoplasm"/>
    <property type="evidence" value="ECO:0007669"/>
    <property type="project" value="TreeGrafter"/>
</dbReference>
<dbReference type="AlphaFoldDB" id="A0A8J6C937"/>
<dbReference type="PANTHER" id="PTHR45809">
    <property type="entry name" value="VIRAL IAP-ASSOCIATED FACTOR HOMOLOG"/>
    <property type="match status" value="1"/>
</dbReference>
<dbReference type="InterPro" id="IPR024253">
    <property type="entry name" value="Phosducin_thioredoxin-like_dom"/>
</dbReference>